<dbReference type="GO" id="GO:0008270">
    <property type="term" value="F:zinc ion binding"/>
    <property type="evidence" value="ECO:0007669"/>
    <property type="project" value="UniProtKB-KW"/>
</dbReference>
<dbReference type="SMART" id="SM00109">
    <property type="entry name" value="C1"/>
    <property type="match status" value="1"/>
</dbReference>
<evidence type="ECO:0000256" key="21">
    <source>
        <dbReference type="ARBA" id="ARBA00023108"/>
    </source>
</evidence>
<comment type="catalytic activity">
    <reaction evidence="28">
        <text>L-threonyl-[protein] + ATP = O-phospho-L-threonyl-[protein] + ADP + H(+)</text>
        <dbReference type="Rhea" id="RHEA:46608"/>
        <dbReference type="Rhea" id="RHEA-COMP:11060"/>
        <dbReference type="Rhea" id="RHEA-COMP:11605"/>
        <dbReference type="ChEBI" id="CHEBI:15378"/>
        <dbReference type="ChEBI" id="CHEBI:30013"/>
        <dbReference type="ChEBI" id="CHEBI:30616"/>
        <dbReference type="ChEBI" id="CHEBI:61977"/>
        <dbReference type="ChEBI" id="CHEBI:456216"/>
        <dbReference type="EC" id="2.7.11.1"/>
    </reaction>
</comment>
<keyword evidence="9" id="KW-0963">Cytoplasm</keyword>
<feature type="domain" description="AGC-kinase C-terminal" evidence="38">
    <location>
        <begin position="389"/>
        <end position="459"/>
    </location>
</feature>
<dbReference type="FunFam" id="3.30.200.20:FF:000072">
    <property type="entry name" value="Rho-associated protein kinase 2"/>
    <property type="match status" value="1"/>
</dbReference>
<dbReference type="Gene3D" id="1.20.5.340">
    <property type="match status" value="1"/>
</dbReference>
<keyword evidence="13" id="KW-0479">Metal-binding</keyword>
<dbReference type="GO" id="GO:0048511">
    <property type="term" value="P:rhythmic process"/>
    <property type="evidence" value="ECO:0007669"/>
    <property type="project" value="UniProtKB-KW"/>
</dbReference>
<dbReference type="PANTHER" id="PTHR22988">
    <property type="entry name" value="MYOTONIC DYSTROPHY S/T KINASE-RELATED"/>
    <property type="match status" value="1"/>
</dbReference>
<dbReference type="CDD" id="cd11638">
    <property type="entry name" value="HR1_ROCK2"/>
    <property type="match status" value="1"/>
</dbReference>
<evidence type="ECO:0000256" key="24">
    <source>
        <dbReference type="ARBA" id="ARBA00023242"/>
    </source>
</evidence>
<dbReference type="InterPro" id="IPR057529">
    <property type="entry name" value="MRCK/ROCK_PH"/>
</dbReference>
<keyword evidence="20 32" id="KW-0175">Coiled coil</keyword>
<dbReference type="GO" id="GO:0005737">
    <property type="term" value="C:cytoplasm"/>
    <property type="evidence" value="ECO:0007669"/>
    <property type="project" value="TreeGrafter"/>
</dbReference>
<dbReference type="PANTHER" id="PTHR22988:SF28">
    <property type="entry name" value="RHO-ASSOCIATED PROTEIN KINASE 2"/>
    <property type="match status" value="1"/>
</dbReference>
<dbReference type="Gene3D" id="1.10.510.10">
    <property type="entry name" value="Transferase(Phosphotransferase) domain 1"/>
    <property type="match status" value="1"/>
</dbReference>
<dbReference type="PROSITE" id="PS51859">
    <property type="entry name" value="RHO_BD"/>
    <property type="match status" value="1"/>
</dbReference>
<dbReference type="GO" id="GO:0005886">
    <property type="term" value="C:plasma membrane"/>
    <property type="evidence" value="ECO:0007669"/>
    <property type="project" value="UniProtKB-SubCell"/>
</dbReference>
<dbReference type="GO" id="GO:0005813">
    <property type="term" value="C:centrosome"/>
    <property type="evidence" value="ECO:0007669"/>
    <property type="project" value="TreeGrafter"/>
</dbReference>
<evidence type="ECO:0000256" key="22">
    <source>
        <dbReference type="ARBA" id="ARBA00023136"/>
    </source>
</evidence>
<dbReference type="InterPro" id="IPR008271">
    <property type="entry name" value="Ser/Thr_kinase_AS"/>
</dbReference>
<evidence type="ECO:0000256" key="14">
    <source>
        <dbReference type="ARBA" id="ARBA00022741"/>
    </source>
</evidence>
<dbReference type="InterPro" id="IPR000719">
    <property type="entry name" value="Prot_kinase_dom"/>
</dbReference>
<dbReference type="InterPro" id="IPR050839">
    <property type="entry name" value="Rho-assoc_Ser/Thr_Kinase"/>
</dbReference>
<evidence type="ECO:0000256" key="33">
    <source>
        <dbReference type="PROSITE-ProRule" id="PRU10141"/>
    </source>
</evidence>
<evidence type="ECO:0000256" key="20">
    <source>
        <dbReference type="ARBA" id="ARBA00023054"/>
    </source>
</evidence>
<dbReference type="GO" id="GO:0005634">
    <property type="term" value="C:nucleus"/>
    <property type="evidence" value="ECO:0007669"/>
    <property type="project" value="UniProtKB-SubCell"/>
</dbReference>
<evidence type="ECO:0000256" key="5">
    <source>
        <dbReference type="ARBA" id="ARBA00009903"/>
    </source>
</evidence>
<dbReference type="Ensembl" id="ENSSGRT00000074253.1">
    <property type="protein sequence ID" value="ENSSGRP00000069691.1"/>
    <property type="gene ID" value="ENSSGRG00000034889.1"/>
</dbReference>
<feature type="binding site" evidence="31 33">
    <location>
        <position position="155"/>
    </location>
    <ligand>
        <name>ATP</name>
        <dbReference type="ChEBI" id="CHEBI:30616"/>
    </ligand>
</feature>
<gene>
    <name evidence="40" type="primary">rock2</name>
</gene>
<dbReference type="Pfam" id="PF08912">
    <property type="entry name" value="Rho_Binding"/>
    <property type="match status" value="1"/>
</dbReference>
<dbReference type="PROSITE" id="PS00108">
    <property type="entry name" value="PROTEIN_KINASE_ST"/>
    <property type="match status" value="1"/>
</dbReference>
<feature type="active site" description="Proton acceptor" evidence="30">
    <location>
        <position position="248"/>
    </location>
</feature>
<dbReference type="PIRSF" id="PIRSF037568">
    <property type="entry name" value="Rho_kinase"/>
    <property type="match status" value="1"/>
</dbReference>
<keyword evidence="17" id="KW-0862">Zinc</keyword>
<evidence type="ECO:0000256" key="9">
    <source>
        <dbReference type="ARBA" id="ARBA00022490"/>
    </source>
</evidence>
<evidence type="ECO:0000256" key="16">
    <source>
        <dbReference type="ARBA" id="ARBA00022777"/>
    </source>
</evidence>
<dbReference type="SMART" id="SM00220">
    <property type="entry name" value="S_TKc"/>
    <property type="match status" value="1"/>
</dbReference>
<comment type="cofactor">
    <cofactor evidence="1">
        <name>Mg(2+)</name>
        <dbReference type="ChEBI" id="CHEBI:18420"/>
    </cofactor>
</comment>
<dbReference type="FunFam" id="1.20.5.730:FF:000001">
    <property type="entry name" value="rho-associated protein kinase 2"/>
    <property type="match status" value="1"/>
</dbReference>
<dbReference type="Gene3D" id="1.20.5.730">
    <property type="entry name" value="Single helix bin"/>
    <property type="match status" value="1"/>
</dbReference>
<feature type="region of interest" description="Disordered" evidence="35">
    <location>
        <begin position="1044"/>
        <end position="1068"/>
    </location>
</feature>
<dbReference type="PROSITE" id="PS50011">
    <property type="entry name" value="PROTEIN_KINASE_DOM"/>
    <property type="match status" value="1"/>
</dbReference>
<dbReference type="InterPro" id="IPR011993">
    <property type="entry name" value="PH-like_dom_sf"/>
</dbReference>
<feature type="domain" description="Protein kinase" evidence="36">
    <location>
        <begin position="126"/>
        <end position="388"/>
    </location>
</feature>
<dbReference type="SUPFAM" id="SSF50729">
    <property type="entry name" value="PH domain-like"/>
    <property type="match status" value="1"/>
</dbReference>
<accession>A0A672Q0B1</accession>
<evidence type="ECO:0000256" key="25">
    <source>
        <dbReference type="ARBA" id="ARBA00030038"/>
    </source>
</evidence>
<keyword evidence="10" id="KW-0723">Serine/threonine-protein kinase</keyword>
<evidence type="ECO:0000313" key="40">
    <source>
        <dbReference type="Ensembl" id="ENSSGRP00000069691.1"/>
    </source>
</evidence>
<dbReference type="InterPro" id="IPR015008">
    <property type="entry name" value="ROCK_Rho-bd_dom"/>
</dbReference>
<evidence type="ECO:0000256" key="28">
    <source>
        <dbReference type="ARBA" id="ARBA00047899"/>
    </source>
</evidence>
<evidence type="ECO:0000256" key="31">
    <source>
        <dbReference type="PIRSR" id="PIRSR037568-2"/>
    </source>
</evidence>
<evidence type="ECO:0000313" key="41">
    <source>
        <dbReference type="Proteomes" id="UP000472262"/>
    </source>
</evidence>
<evidence type="ECO:0000256" key="10">
    <source>
        <dbReference type="ARBA" id="ARBA00022527"/>
    </source>
</evidence>
<keyword evidence="24" id="KW-0539">Nucleus</keyword>
<name>A0A672Q0B1_SINGR</name>
<keyword evidence="19" id="KW-0460">Magnesium</keyword>
<dbReference type="SUPFAM" id="SSF57889">
    <property type="entry name" value="Cysteine-rich domain"/>
    <property type="match status" value="1"/>
</dbReference>
<proteinExistence type="inferred from homology"/>
<evidence type="ECO:0000256" key="30">
    <source>
        <dbReference type="PIRSR" id="PIRSR037568-1"/>
    </source>
</evidence>
<dbReference type="Pfam" id="PF00069">
    <property type="entry name" value="Pkinase"/>
    <property type="match status" value="1"/>
</dbReference>
<keyword evidence="12" id="KW-0808">Transferase</keyword>
<evidence type="ECO:0000256" key="2">
    <source>
        <dbReference type="ARBA" id="ARBA00004123"/>
    </source>
</evidence>
<evidence type="ECO:0000256" key="34">
    <source>
        <dbReference type="SAM" id="Coils"/>
    </source>
</evidence>
<feature type="coiled-coil region" evidence="34">
    <location>
        <begin position="576"/>
        <end position="1021"/>
    </location>
</feature>
<keyword evidence="15" id="KW-0863">Zinc-finger</keyword>
<evidence type="ECO:0000256" key="27">
    <source>
        <dbReference type="ARBA" id="ARBA00032261"/>
    </source>
</evidence>
<dbReference type="Gene3D" id="3.30.200.20">
    <property type="entry name" value="Phosphorylase Kinase, domain 1"/>
    <property type="match status" value="1"/>
</dbReference>
<dbReference type="SUPFAM" id="SSF103652">
    <property type="entry name" value="G protein-binding domain"/>
    <property type="match status" value="1"/>
</dbReference>
<evidence type="ECO:0000256" key="12">
    <source>
        <dbReference type="ARBA" id="ARBA00022679"/>
    </source>
</evidence>
<dbReference type="PROSITE" id="PS00107">
    <property type="entry name" value="PROTEIN_KINASE_ATP"/>
    <property type="match status" value="1"/>
</dbReference>
<evidence type="ECO:0000256" key="1">
    <source>
        <dbReference type="ARBA" id="ARBA00001946"/>
    </source>
</evidence>
<protein>
    <recommendedName>
        <fullName evidence="7">Rho-associated protein kinase 2</fullName>
        <ecNumber evidence="6">2.7.11.1</ecNumber>
    </recommendedName>
    <alternativeName>
        <fullName evidence="26">Rho-associated, coiled-coil-containing protein kinase 2</fullName>
    </alternativeName>
    <alternativeName>
        <fullName evidence="27">Rho-associated, coiled-coil-containing protein kinase II</fullName>
    </alternativeName>
    <alternativeName>
        <fullName evidence="25">p164 ROCK-2</fullName>
    </alternativeName>
</protein>
<dbReference type="SUPFAM" id="SSF56112">
    <property type="entry name" value="Protein kinase-like (PK-like)"/>
    <property type="match status" value="1"/>
</dbReference>
<dbReference type="Gene3D" id="3.30.60.20">
    <property type="match status" value="1"/>
</dbReference>
<dbReference type="FunFam" id="1.10.510.10:FF:000047">
    <property type="entry name" value="Rho-associated protein kinase 1"/>
    <property type="match status" value="1"/>
</dbReference>
<feature type="domain" description="RhoBD" evidence="39">
    <location>
        <begin position="977"/>
        <end position="1045"/>
    </location>
</feature>
<dbReference type="GO" id="GO:0010825">
    <property type="term" value="P:positive regulation of centrosome duplication"/>
    <property type="evidence" value="ECO:0007669"/>
    <property type="project" value="InterPro"/>
</dbReference>
<dbReference type="GO" id="GO:0031267">
    <property type="term" value="F:small GTPase binding"/>
    <property type="evidence" value="ECO:0007669"/>
    <property type="project" value="InterPro"/>
</dbReference>
<dbReference type="GO" id="GO:0007266">
    <property type="term" value="P:Rho protein signal transduction"/>
    <property type="evidence" value="ECO:0007669"/>
    <property type="project" value="UniProtKB-UniRule"/>
</dbReference>
<dbReference type="GO" id="GO:0032956">
    <property type="term" value="P:regulation of actin cytoskeleton organization"/>
    <property type="evidence" value="ECO:0007669"/>
    <property type="project" value="InterPro"/>
</dbReference>
<dbReference type="Proteomes" id="UP000472262">
    <property type="component" value="Unassembled WGS sequence"/>
</dbReference>
<sequence length="1327" mass="154144">MCVHGLSSNGGPLYFWAFQHTLHYPHVLNVYFGVIWYVLFHFSDDCIGEGATGRNYKTGTPCLKGDCYLNVLLKVFVFLFQDSMNAMVLDLDFPALRKNKNIETFLNRYGKVMGHMRELQMKPDDFDRVKVIGRGAFGEVQLVRHKASQKVYAMKVLSKFEMIKRSDSAFFWEERDIMAFADSPWVVQLCCAFQDDRSLYMVMEYMPGGDLVNLTSTYDVPEKWAKFYTAEVVLALDAIHSMGFIHRDIKPDNMLLDSYGHLKLADFGTCMKMDGTGMVHCDTAVGTPDYISPEVLKSQGGDGYYGRECDWWSVGVFIYEMLVGDTPFYADSLVGTYSKIMDHKNSLNFPDDVEISQEAKNIICAFLTDREVRLGRNGVEEIKRHPFFKNDQWTFSTIRETAAPVVPELSSDIDTSNFDEIEEDKGEVETFPTPKAFVGNQLPFLQKKLHSLEEQLNNEMQTKDELEQKYRSNCSRLEKITKELDEEVSGNLITLHIQLEREKALLQHKSVESHRRAESEADRKRCLENEVNNLRDQLDEMKKKNQNSHISNEKNIHLQKQLDEANTLLRAESDAAARLRKTQTESSKQLQQLEAHVRELQDKCCMLENSKLTLERDNISLQAALDAEKREHTQGSETIYDLQARISGLEEEVKQVRQALSKAETEKRQLQEKLTDLEKEKSNNQIDMTYKLKILQQGLEQEEAAHKATKARLADKNKISESIEGAKSEAVKELEQKLQEERSSKLRVENRVLELEKKSSMLDCDYKQSLQKLEELRRHKERLTEEVKNLSLKIEQEIQKRALTQNDLKVQNQQLSTLRTSEKQLKQEINHLLEIKRSLEKQNMELRKERQDSDGQMKELQDQLEAEQYFSTLYKTQVRELKEECEEKNKLYKDMQQSLQELQEERDSLAAQLEITLTKADSEQLARSIAEEQYSDLEKEKIMKELEIKEMMARHRQELAEKDSTITSLEEANRTLTNDVANLANEKEELNNKLKETQDYLQNLKNEEQSIIQVKLALEKQLQSERTLKTQAVNKLAEIMNRKEVRGGGSRRGNDTDVRRKEKENRKLQLELRSEREKLNSSIIKYQREINDMQAQLADESQVRIELQMALDSKDSDIEQLRSLLNSFNVQSLDSASMSSGPEMDTDESLPETRLEGWLSLPVRNNTKRFGWERKYVVVSSKKILFYNSEQDKEHSNPYMVLDIDKLFHVRSVTQTDVYRADAKEIPRIFQVYWYTTGGVSGNFSYVSLMYPCAEKSGFIYHKGHEFIPLFYHFPANCEACTKPLWNMFKPPLALECQRCQIKCHKEHMDKREESLRHCTPDQFNTG</sequence>
<feature type="coiled-coil region" evidence="34">
    <location>
        <begin position="442"/>
        <end position="483"/>
    </location>
</feature>
<keyword evidence="41" id="KW-1185">Reference proteome</keyword>
<evidence type="ECO:0000256" key="8">
    <source>
        <dbReference type="ARBA" id="ARBA00022475"/>
    </source>
</evidence>
<dbReference type="GO" id="GO:0072518">
    <property type="term" value="F:Rho-dependent protein serine/threonine kinase activity"/>
    <property type="evidence" value="ECO:0007669"/>
    <property type="project" value="TreeGrafter"/>
</dbReference>
<evidence type="ECO:0000256" key="6">
    <source>
        <dbReference type="ARBA" id="ARBA00012513"/>
    </source>
</evidence>
<comment type="similarity">
    <text evidence="5">Belongs to the protein kinase superfamily. AGC Ser/Thr protein kinase family.</text>
</comment>
<feature type="domain" description="Phorbol-ester/DAG-type" evidence="37">
    <location>
        <begin position="1264"/>
        <end position="1319"/>
    </location>
</feature>
<dbReference type="GO" id="GO:1901888">
    <property type="term" value="P:regulation of cell junction assembly"/>
    <property type="evidence" value="ECO:0007669"/>
    <property type="project" value="TreeGrafter"/>
</dbReference>
<evidence type="ECO:0000256" key="26">
    <source>
        <dbReference type="ARBA" id="ARBA00031784"/>
    </source>
</evidence>
<dbReference type="InterPro" id="IPR002219">
    <property type="entry name" value="PKC_DAG/PE"/>
</dbReference>
<evidence type="ECO:0000256" key="13">
    <source>
        <dbReference type="ARBA" id="ARBA00022723"/>
    </source>
</evidence>
<dbReference type="Gene3D" id="2.30.29.30">
    <property type="entry name" value="Pleckstrin-homology domain (PH domain)/Phosphotyrosine-binding domain (PTB)"/>
    <property type="match status" value="1"/>
</dbReference>
<dbReference type="PROSITE" id="PS51285">
    <property type="entry name" value="AGC_KINASE_CTER"/>
    <property type="match status" value="1"/>
</dbReference>
<dbReference type="InterPro" id="IPR000961">
    <property type="entry name" value="AGC-kinase_C"/>
</dbReference>
<feature type="coiled-coil region" evidence="34">
    <location>
        <begin position="517"/>
        <end position="551"/>
    </location>
</feature>
<dbReference type="InterPro" id="IPR046349">
    <property type="entry name" value="C1-like_sf"/>
</dbReference>
<keyword evidence="14 33" id="KW-0547">Nucleotide-binding</keyword>
<dbReference type="FunFam" id="1.20.5.340:FF:000016">
    <property type="entry name" value="Rho-associated protein kinase 2"/>
    <property type="match status" value="1"/>
</dbReference>
<organism evidence="40 41">
    <name type="scientific">Sinocyclocheilus grahami</name>
    <name type="common">Dianchi golden-line fish</name>
    <name type="synonym">Barbus grahami</name>
    <dbReference type="NCBI Taxonomy" id="75366"/>
    <lineage>
        <taxon>Eukaryota</taxon>
        <taxon>Metazoa</taxon>
        <taxon>Chordata</taxon>
        <taxon>Craniata</taxon>
        <taxon>Vertebrata</taxon>
        <taxon>Euteleostomi</taxon>
        <taxon>Actinopterygii</taxon>
        <taxon>Neopterygii</taxon>
        <taxon>Teleostei</taxon>
        <taxon>Ostariophysi</taxon>
        <taxon>Cypriniformes</taxon>
        <taxon>Cyprinidae</taxon>
        <taxon>Cyprininae</taxon>
        <taxon>Sinocyclocheilus</taxon>
    </lineage>
</organism>
<dbReference type="InterPro" id="IPR017441">
    <property type="entry name" value="Protein_kinase_ATP_BS"/>
</dbReference>
<keyword evidence="21" id="KW-0090">Biological rhythms</keyword>
<dbReference type="InterPro" id="IPR020684">
    <property type="entry name" value="ROCK1/ROCK2"/>
</dbReference>
<keyword evidence="23" id="KW-0206">Cytoskeleton</keyword>
<dbReference type="GO" id="GO:0030866">
    <property type="term" value="P:cortical actin cytoskeleton organization"/>
    <property type="evidence" value="ECO:0007669"/>
    <property type="project" value="TreeGrafter"/>
</dbReference>
<dbReference type="Pfam" id="PF25346">
    <property type="entry name" value="PH_MRCK"/>
    <property type="match status" value="1"/>
</dbReference>
<evidence type="ECO:0000256" key="23">
    <source>
        <dbReference type="ARBA" id="ARBA00023212"/>
    </source>
</evidence>
<evidence type="ECO:0000256" key="11">
    <source>
        <dbReference type="ARBA" id="ARBA00022553"/>
    </source>
</evidence>
<dbReference type="GO" id="GO:0005524">
    <property type="term" value="F:ATP binding"/>
    <property type="evidence" value="ECO:0007669"/>
    <property type="project" value="UniProtKB-UniRule"/>
</dbReference>
<dbReference type="CDD" id="cd01242">
    <property type="entry name" value="PH_ROCK"/>
    <property type="match status" value="1"/>
</dbReference>
<evidence type="ECO:0000256" key="15">
    <source>
        <dbReference type="ARBA" id="ARBA00022771"/>
    </source>
</evidence>
<evidence type="ECO:0000259" key="37">
    <source>
        <dbReference type="PROSITE" id="PS50081"/>
    </source>
</evidence>
<dbReference type="FunFam" id="2.30.29.30:FF:000308">
    <property type="entry name" value="Rho-associated protein kinase 1"/>
    <property type="match status" value="1"/>
</dbReference>
<comment type="subcellular location">
    <subcellularLocation>
        <location evidence="3">Cell membrane</location>
        <topology evidence="3">Peripheral membrane protein</topology>
    </subcellularLocation>
    <subcellularLocation>
        <location evidence="4">Cytoplasm</location>
        <location evidence="4">Cytoskeleton</location>
    </subcellularLocation>
    <subcellularLocation>
        <location evidence="2">Nucleus</location>
    </subcellularLocation>
</comment>
<reference evidence="40" key="1">
    <citation type="submission" date="2025-08" db="UniProtKB">
        <authorList>
            <consortium name="Ensembl"/>
        </authorList>
    </citation>
    <scope>IDENTIFICATION</scope>
</reference>
<evidence type="ECO:0000256" key="4">
    <source>
        <dbReference type="ARBA" id="ARBA00004245"/>
    </source>
</evidence>
<evidence type="ECO:0000259" key="39">
    <source>
        <dbReference type="PROSITE" id="PS51859"/>
    </source>
</evidence>
<keyword evidence="16" id="KW-0418">Kinase</keyword>
<dbReference type="GO" id="GO:0031032">
    <property type="term" value="P:actomyosin structure organization"/>
    <property type="evidence" value="ECO:0007669"/>
    <property type="project" value="TreeGrafter"/>
</dbReference>
<evidence type="ECO:0000256" key="7">
    <source>
        <dbReference type="ARBA" id="ARBA00014021"/>
    </source>
</evidence>
<evidence type="ECO:0000256" key="17">
    <source>
        <dbReference type="ARBA" id="ARBA00022833"/>
    </source>
</evidence>
<evidence type="ECO:0000256" key="35">
    <source>
        <dbReference type="SAM" id="MobiDB-lite"/>
    </source>
</evidence>
<reference evidence="40" key="2">
    <citation type="submission" date="2025-09" db="UniProtKB">
        <authorList>
            <consortium name="Ensembl"/>
        </authorList>
    </citation>
    <scope>IDENTIFICATION</scope>
</reference>
<evidence type="ECO:0000259" key="38">
    <source>
        <dbReference type="PROSITE" id="PS51285"/>
    </source>
</evidence>
<dbReference type="PROSITE" id="PS50081">
    <property type="entry name" value="ZF_DAG_PE_2"/>
    <property type="match status" value="1"/>
</dbReference>
<dbReference type="GO" id="GO:0000281">
    <property type="term" value="P:mitotic cytokinesis"/>
    <property type="evidence" value="ECO:0007669"/>
    <property type="project" value="TreeGrafter"/>
</dbReference>
<evidence type="ECO:0000259" key="36">
    <source>
        <dbReference type="PROSITE" id="PS50011"/>
    </source>
</evidence>
<evidence type="ECO:0000256" key="32">
    <source>
        <dbReference type="PROSITE-ProRule" id="PRU01206"/>
    </source>
</evidence>
<evidence type="ECO:0000256" key="18">
    <source>
        <dbReference type="ARBA" id="ARBA00022840"/>
    </source>
</evidence>
<dbReference type="OMA" id="KELEEEX"/>
<evidence type="ECO:0000256" key="3">
    <source>
        <dbReference type="ARBA" id="ARBA00004202"/>
    </source>
</evidence>
<keyword evidence="22" id="KW-0472">Membrane</keyword>
<keyword evidence="18 33" id="KW-0067">ATP-binding</keyword>
<comment type="catalytic activity">
    <reaction evidence="29">
        <text>L-seryl-[protein] + ATP = O-phospho-L-seryl-[protein] + ADP + H(+)</text>
        <dbReference type="Rhea" id="RHEA:17989"/>
        <dbReference type="Rhea" id="RHEA-COMP:9863"/>
        <dbReference type="Rhea" id="RHEA-COMP:11604"/>
        <dbReference type="ChEBI" id="CHEBI:15378"/>
        <dbReference type="ChEBI" id="CHEBI:29999"/>
        <dbReference type="ChEBI" id="CHEBI:30616"/>
        <dbReference type="ChEBI" id="CHEBI:83421"/>
        <dbReference type="ChEBI" id="CHEBI:456216"/>
        <dbReference type="EC" id="2.7.11.1"/>
    </reaction>
</comment>
<dbReference type="InterPro" id="IPR011009">
    <property type="entry name" value="Kinase-like_dom_sf"/>
</dbReference>
<dbReference type="GO" id="GO:0006939">
    <property type="term" value="P:smooth muscle contraction"/>
    <property type="evidence" value="ECO:0007669"/>
    <property type="project" value="InterPro"/>
</dbReference>
<dbReference type="GO" id="GO:0048598">
    <property type="term" value="P:embryonic morphogenesis"/>
    <property type="evidence" value="ECO:0007669"/>
    <property type="project" value="TreeGrafter"/>
</dbReference>
<evidence type="ECO:0000256" key="19">
    <source>
        <dbReference type="ARBA" id="ARBA00022842"/>
    </source>
</evidence>
<evidence type="ECO:0000256" key="29">
    <source>
        <dbReference type="ARBA" id="ARBA00048679"/>
    </source>
</evidence>
<dbReference type="InterPro" id="IPR037311">
    <property type="entry name" value="ROCK2_HR1"/>
</dbReference>
<keyword evidence="8" id="KW-1003">Cell membrane</keyword>
<dbReference type="EC" id="2.7.11.1" evidence="6"/>
<dbReference type="CDD" id="cd22250">
    <property type="entry name" value="ROCK_SBD"/>
    <property type="match status" value="1"/>
</dbReference>
<keyword evidence="11" id="KW-0597">Phosphoprotein</keyword>